<dbReference type="PROSITE" id="PS00181">
    <property type="entry name" value="GLNA_ATP"/>
    <property type="match status" value="1"/>
</dbReference>
<protein>
    <submittedName>
        <fullName evidence="11">Glutamine synthetase</fullName>
    </submittedName>
</protein>
<dbReference type="InterPro" id="IPR036651">
    <property type="entry name" value="Gln_synt_N_sf"/>
</dbReference>
<dbReference type="GO" id="GO:0006542">
    <property type="term" value="P:glutamine biosynthetic process"/>
    <property type="evidence" value="ECO:0007669"/>
    <property type="project" value="InterPro"/>
</dbReference>
<dbReference type="OrthoDB" id="9789509at2"/>
<reference evidence="11 12" key="1">
    <citation type="submission" date="2017-02" db="EMBL/GenBank/DDBJ databases">
        <authorList>
            <person name="Peterson S.W."/>
        </authorList>
    </citation>
    <scope>NUCLEOTIDE SEQUENCE [LARGE SCALE GENOMIC DNA]</scope>
    <source>
        <strain evidence="11 12">ATCC 49788</strain>
    </source>
</reference>
<keyword evidence="5" id="KW-0067">ATP-binding</keyword>
<dbReference type="Gene3D" id="3.30.590.10">
    <property type="entry name" value="Glutamine synthetase/guanido kinase, catalytic domain"/>
    <property type="match status" value="1"/>
</dbReference>
<evidence type="ECO:0000256" key="8">
    <source>
        <dbReference type="RuleBase" id="RU000384"/>
    </source>
</evidence>
<evidence type="ECO:0000256" key="2">
    <source>
        <dbReference type="ARBA" id="ARBA00009897"/>
    </source>
</evidence>
<evidence type="ECO:0000256" key="7">
    <source>
        <dbReference type="PROSITE-ProRule" id="PRU01330"/>
    </source>
</evidence>
<comment type="cofactor">
    <cofactor evidence="1">
        <name>Mg(2+)</name>
        <dbReference type="ChEBI" id="CHEBI:18420"/>
    </cofactor>
</comment>
<dbReference type="InterPro" id="IPR014746">
    <property type="entry name" value="Gln_synth/guanido_kin_cat_dom"/>
</dbReference>
<evidence type="ECO:0000259" key="10">
    <source>
        <dbReference type="PROSITE" id="PS51987"/>
    </source>
</evidence>
<evidence type="ECO:0000256" key="3">
    <source>
        <dbReference type="ARBA" id="ARBA00022598"/>
    </source>
</evidence>
<evidence type="ECO:0000259" key="9">
    <source>
        <dbReference type="PROSITE" id="PS51986"/>
    </source>
</evidence>
<dbReference type="PANTHER" id="PTHR43785:SF3">
    <property type="entry name" value="GS CATALYTIC DOMAIN-CONTAINING PROTEIN"/>
    <property type="match status" value="1"/>
</dbReference>
<dbReference type="GO" id="GO:0006598">
    <property type="term" value="P:polyamine catabolic process"/>
    <property type="evidence" value="ECO:0007669"/>
    <property type="project" value="TreeGrafter"/>
</dbReference>
<organism evidence="11 12">
    <name type="scientific">Thiothrix eikelboomii</name>
    <dbReference type="NCBI Taxonomy" id="92487"/>
    <lineage>
        <taxon>Bacteria</taxon>
        <taxon>Pseudomonadati</taxon>
        <taxon>Pseudomonadota</taxon>
        <taxon>Gammaproteobacteria</taxon>
        <taxon>Thiotrichales</taxon>
        <taxon>Thiotrichaceae</taxon>
        <taxon>Thiothrix</taxon>
    </lineage>
</organism>
<dbReference type="GO" id="GO:0005524">
    <property type="term" value="F:ATP binding"/>
    <property type="evidence" value="ECO:0007669"/>
    <property type="project" value="UniProtKB-KW"/>
</dbReference>
<dbReference type="Pfam" id="PF00120">
    <property type="entry name" value="Gln-synt_C"/>
    <property type="match status" value="1"/>
</dbReference>
<accession>A0A1T4VRG5</accession>
<dbReference type="PROSITE" id="PS51986">
    <property type="entry name" value="GS_BETA_GRASP"/>
    <property type="match status" value="1"/>
</dbReference>
<dbReference type="GO" id="GO:0004356">
    <property type="term" value="F:glutamine synthetase activity"/>
    <property type="evidence" value="ECO:0007669"/>
    <property type="project" value="InterPro"/>
</dbReference>
<dbReference type="FunFam" id="3.30.590.10:FF:000005">
    <property type="entry name" value="Probable glutamine synthetase"/>
    <property type="match status" value="1"/>
</dbReference>
<dbReference type="Gene3D" id="3.10.20.70">
    <property type="entry name" value="Glutamine synthetase, N-terminal domain"/>
    <property type="match status" value="1"/>
</dbReference>
<evidence type="ECO:0000256" key="1">
    <source>
        <dbReference type="ARBA" id="ARBA00001946"/>
    </source>
</evidence>
<feature type="domain" description="GS beta-grasp" evidence="9">
    <location>
        <begin position="25"/>
        <end position="117"/>
    </location>
</feature>
<keyword evidence="12" id="KW-1185">Reference proteome</keyword>
<dbReference type="STRING" id="92487.SAMN02745130_00059"/>
<dbReference type="PROSITE" id="PS51987">
    <property type="entry name" value="GS_CATALYTIC"/>
    <property type="match status" value="1"/>
</dbReference>
<dbReference type="PANTHER" id="PTHR43785">
    <property type="entry name" value="GAMMA-GLUTAMYLPUTRESCINE SYNTHETASE"/>
    <property type="match status" value="1"/>
</dbReference>
<dbReference type="Proteomes" id="UP000190460">
    <property type="component" value="Unassembled WGS sequence"/>
</dbReference>
<feature type="domain" description="GS catalytic" evidence="10">
    <location>
        <begin position="124"/>
        <end position="459"/>
    </location>
</feature>
<keyword evidence="4" id="KW-0547">Nucleotide-binding</keyword>
<keyword evidence="6" id="KW-0460">Magnesium</keyword>
<comment type="similarity">
    <text evidence="2 7 8">Belongs to the glutamine synthetase family.</text>
</comment>
<sequence>MSDQNTHISLKSDSQDDLKDLIRRYQIDEVECVVADIHGVARGKVMPASRFGELQPAFLPFSIFFQTITGKYFEFDSEEYTTEIDLRLVPDLSSVRALPWARHPSLMVIHDLYYQNGMPVPCAPRNVLKRVINKYADKGWKAIVAPELEFYLTERNIDPDIPLKPPVGRSGRQSVGRQAFSMMALDEYEPIIEDIYKFADAQGLEINTIIQEGGPAQLEINLMHGDPLLLADHVFIFKRLIREAAMRHNCYATFMAKPMELEPGSAMHIHQSVVDAKTGKNIFSDAKGEPTPLFYNFIAGQQTYLEAATCIMAPYVNSFRRLMPGYSAPINLEWSVDNRSAGLRVPRSPPEARRVENRIAGMDTNPYLAIAASLATGYLGMAHRLEPSTEFLGNAQQDTKYGLPRGLQEAMVAFDDCEELQELLGHQFSDIYKALKTCEFEEYMQVVSPWEREHLLLTV</sequence>
<dbReference type="SUPFAM" id="SSF54368">
    <property type="entry name" value="Glutamine synthetase, N-terminal domain"/>
    <property type="match status" value="1"/>
</dbReference>
<evidence type="ECO:0000256" key="4">
    <source>
        <dbReference type="ARBA" id="ARBA00022741"/>
    </source>
</evidence>
<dbReference type="EMBL" id="FUYB01000001">
    <property type="protein sequence ID" value="SKA67573.1"/>
    <property type="molecule type" value="Genomic_DNA"/>
</dbReference>
<keyword evidence="3" id="KW-0436">Ligase</keyword>
<evidence type="ECO:0000256" key="5">
    <source>
        <dbReference type="ARBA" id="ARBA00022840"/>
    </source>
</evidence>
<dbReference type="RefSeq" id="WP_078920582.1">
    <property type="nucleotide sequence ID" value="NZ_FUYB01000001.1"/>
</dbReference>
<dbReference type="InterPro" id="IPR008146">
    <property type="entry name" value="Gln_synth_cat_dom"/>
</dbReference>
<dbReference type="SUPFAM" id="SSF55931">
    <property type="entry name" value="Glutamine synthetase/guanido kinase"/>
    <property type="match status" value="1"/>
</dbReference>
<proteinExistence type="inferred from homology"/>
<evidence type="ECO:0000313" key="11">
    <source>
        <dbReference type="EMBL" id="SKA67573.1"/>
    </source>
</evidence>
<name>A0A1T4VRG5_9GAMM</name>
<dbReference type="InterPro" id="IPR008147">
    <property type="entry name" value="Gln_synt_N"/>
</dbReference>
<dbReference type="AlphaFoldDB" id="A0A1T4VRG5"/>
<evidence type="ECO:0000313" key="12">
    <source>
        <dbReference type="Proteomes" id="UP000190460"/>
    </source>
</evidence>
<evidence type="ECO:0000256" key="6">
    <source>
        <dbReference type="ARBA" id="ARBA00022842"/>
    </source>
</evidence>
<gene>
    <name evidence="11" type="ORF">SAMN02745130_00059</name>
</gene>
<dbReference type="InterPro" id="IPR027303">
    <property type="entry name" value="Gln_synth_gly_rich_site"/>
</dbReference>
<dbReference type="SMART" id="SM01230">
    <property type="entry name" value="Gln-synt_C"/>
    <property type="match status" value="1"/>
</dbReference>